<proteinExistence type="predicted"/>
<dbReference type="PROSITE" id="PS50112">
    <property type="entry name" value="PAS"/>
    <property type="match status" value="2"/>
</dbReference>
<dbReference type="PANTHER" id="PTHR43047:SF72">
    <property type="entry name" value="OSMOSENSING HISTIDINE PROTEIN KINASE SLN1"/>
    <property type="match status" value="1"/>
</dbReference>
<evidence type="ECO:0000256" key="10">
    <source>
        <dbReference type="ARBA" id="ARBA00023012"/>
    </source>
</evidence>
<feature type="domain" description="PAS" evidence="14">
    <location>
        <begin position="238"/>
        <end position="274"/>
    </location>
</feature>
<dbReference type="GO" id="GO:0000155">
    <property type="term" value="F:phosphorelay sensor kinase activity"/>
    <property type="evidence" value="ECO:0007669"/>
    <property type="project" value="InterPro"/>
</dbReference>
<dbReference type="Pfam" id="PF13426">
    <property type="entry name" value="PAS_9"/>
    <property type="match status" value="1"/>
</dbReference>
<evidence type="ECO:0000313" key="17">
    <source>
        <dbReference type="Proteomes" id="UP000009881"/>
    </source>
</evidence>
<dbReference type="SMART" id="SM00086">
    <property type="entry name" value="PAC"/>
    <property type="match status" value="1"/>
</dbReference>
<dbReference type="Pfam" id="PF13188">
    <property type="entry name" value="PAS_8"/>
    <property type="match status" value="1"/>
</dbReference>
<evidence type="ECO:0000256" key="7">
    <source>
        <dbReference type="ARBA" id="ARBA00022741"/>
    </source>
</evidence>
<dbReference type="InterPro" id="IPR000014">
    <property type="entry name" value="PAS"/>
</dbReference>
<name>K9HUA9_9PROT</name>
<dbReference type="SMART" id="SM00388">
    <property type="entry name" value="HisKA"/>
    <property type="match status" value="1"/>
</dbReference>
<dbReference type="GO" id="GO:0005524">
    <property type="term" value="F:ATP binding"/>
    <property type="evidence" value="ECO:0007669"/>
    <property type="project" value="UniProtKB-KW"/>
</dbReference>
<keyword evidence="10" id="KW-0902">Two-component regulatory system</keyword>
<dbReference type="InterPro" id="IPR036097">
    <property type="entry name" value="HisK_dim/P_sf"/>
</dbReference>
<comment type="subcellular location">
    <subcellularLocation>
        <location evidence="2">Cell membrane</location>
    </subcellularLocation>
</comment>
<keyword evidence="9" id="KW-0067">ATP-binding</keyword>
<evidence type="ECO:0000256" key="1">
    <source>
        <dbReference type="ARBA" id="ARBA00000085"/>
    </source>
</evidence>
<evidence type="ECO:0000256" key="2">
    <source>
        <dbReference type="ARBA" id="ARBA00004236"/>
    </source>
</evidence>
<organism evidence="16 17">
    <name type="scientific">Caenispirillum salinarum AK4</name>
    <dbReference type="NCBI Taxonomy" id="1238182"/>
    <lineage>
        <taxon>Bacteria</taxon>
        <taxon>Pseudomonadati</taxon>
        <taxon>Pseudomonadota</taxon>
        <taxon>Alphaproteobacteria</taxon>
        <taxon>Rhodospirillales</taxon>
        <taxon>Novispirillaceae</taxon>
        <taxon>Caenispirillum</taxon>
    </lineage>
</organism>
<dbReference type="RefSeq" id="WP_009539705.1">
    <property type="nucleotide sequence ID" value="NZ_ANHY01000005.1"/>
</dbReference>
<feature type="domain" description="PAS" evidence="14">
    <location>
        <begin position="337"/>
        <end position="383"/>
    </location>
</feature>
<keyword evidence="11 12" id="KW-0472">Membrane</keyword>
<evidence type="ECO:0000256" key="4">
    <source>
        <dbReference type="ARBA" id="ARBA00022475"/>
    </source>
</evidence>
<dbReference type="Gene3D" id="3.30.565.10">
    <property type="entry name" value="Histidine kinase-like ATPase, C-terminal domain"/>
    <property type="match status" value="1"/>
</dbReference>
<keyword evidence="4" id="KW-1003">Cell membrane</keyword>
<evidence type="ECO:0000259" key="14">
    <source>
        <dbReference type="PROSITE" id="PS50112"/>
    </source>
</evidence>
<dbReference type="PROSITE" id="PS50109">
    <property type="entry name" value="HIS_KIN"/>
    <property type="match status" value="1"/>
</dbReference>
<evidence type="ECO:0000256" key="3">
    <source>
        <dbReference type="ARBA" id="ARBA00012438"/>
    </source>
</evidence>
<dbReference type="InterPro" id="IPR036890">
    <property type="entry name" value="HATPase_C_sf"/>
</dbReference>
<sequence>MHLFDLMPEIRGRWQRVGLVMRRRLLAVLLLVGAASVVGCATFLIFVVERDQVGSLINTMGRQRMLAQRVALSVVELRDGMADAAAIADRIESDIAAMETGFTRLEQARADGLTLDAQESGTALDEPLRQEFARFKADALAAAALAGGPYTLDFARAADRIKTAVAGPLTRELEALVSDLEAASQRRYDRVRDYSLAAVVAFLAFLALLGRRLLWPLSYDVERAVVRLAQLEGFQSGLLDHLPIGLLVLDPDGRRVVRMNDEAEAIFGWVRDEMPRLDALFQGDWPLDRLRGCSRARLHGVDREGHDLHLEVSAGEADRHWLLIVTDITEEMEAKADIAALYKVLESIPVSIAITDTRGRIEFVNPRFGEMTGYAPAEVVGRTPSLLKSGRTAASTYETLWRTVLDGSQWRGELLNRRKDGDLFWEYEVITPLRNSRGRIVRFFVLGEDVTHIKENEERLRLALDAAEEANRVKSNFLASMSHELRTPLNAIIGYSELLTMGIDGPLPERYAGYANDIHYSGKHLLDLINNLLDLSKIEAGQMELNESESRLQDIVEAAVSLVQEPAERAHVRLKVALPETLPLVRVDPLRVRQVLINLLSNAIKYSDPGAPVTVSARADAGGLALTVEDQGAGIPEEDMERVLQPFGQARSALVRKKEGTGLGLPICKQFIEMHGGTLALDSRLGEGTRVTVRLPATRLVETDRVLPIAAGR</sequence>
<dbReference type="CDD" id="cd00082">
    <property type="entry name" value="HisKA"/>
    <property type="match status" value="1"/>
</dbReference>
<keyword evidence="6" id="KW-0808">Transferase</keyword>
<dbReference type="InterPro" id="IPR000700">
    <property type="entry name" value="PAS-assoc_C"/>
</dbReference>
<evidence type="ECO:0000259" key="13">
    <source>
        <dbReference type="PROSITE" id="PS50109"/>
    </source>
</evidence>
<dbReference type="InterPro" id="IPR004358">
    <property type="entry name" value="Sig_transdc_His_kin-like_C"/>
</dbReference>
<comment type="catalytic activity">
    <reaction evidence="1">
        <text>ATP + protein L-histidine = ADP + protein N-phospho-L-histidine.</text>
        <dbReference type="EC" id="2.7.13.3"/>
    </reaction>
</comment>
<dbReference type="PROSITE" id="PS50113">
    <property type="entry name" value="PAC"/>
    <property type="match status" value="1"/>
</dbReference>
<dbReference type="CDD" id="cd00130">
    <property type="entry name" value="PAS"/>
    <property type="match status" value="1"/>
</dbReference>
<keyword evidence="7" id="KW-0547">Nucleotide-binding</keyword>
<feature type="domain" description="Histidine kinase" evidence="13">
    <location>
        <begin position="480"/>
        <end position="699"/>
    </location>
</feature>
<dbReference type="STRING" id="1238182.C882_3588"/>
<reference evidence="16 17" key="1">
    <citation type="journal article" date="2013" name="Genome Announc.">
        <title>Draft Genome Sequence of an Alphaproteobacterium, Caenispirillum salinarum AK4(T), Isolated from a Solar Saltern.</title>
        <authorList>
            <person name="Khatri I."/>
            <person name="Singh A."/>
            <person name="Korpole S."/>
            <person name="Pinnaka A.K."/>
            <person name="Subramanian S."/>
        </authorList>
    </citation>
    <scope>NUCLEOTIDE SEQUENCE [LARGE SCALE GENOMIC DNA]</scope>
    <source>
        <strain evidence="16 17">AK4</strain>
    </source>
</reference>
<dbReference type="InterPro" id="IPR003594">
    <property type="entry name" value="HATPase_dom"/>
</dbReference>
<keyword evidence="17" id="KW-1185">Reference proteome</keyword>
<dbReference type="eggNOG" id="COG5002">
    <property type="taxonomic scope" value="Bacteria"/>
</dbReference>
<dbReference type="GO" id="GO:0009927">
    <property type="term" value="F:histidine phosphotransfer kinase activity"/>
    <property type="evidence" value="ECO:0007669"/>
    <property type="project" value="TreeGrafter"/>
</dbReference>
<dbReference type="FunFam" id="1.10.287.130:FF:000038">
    <property type="entry name" value="Sensory transduction histidine kinase"/>
    <property type="match status" value="1"/>
</dbReference>
<dbReference type="InterPro" id="IPR035965">
    <property type="entry name" value="PAS-like_dom_sf"/>
</dbReference>
<feature type="transmembrane region" description="Helical" evidence="12">
    <location>
        <begin position="194"/>
        <end position="215"/>
    </location>
</feature>
<protein>
    <recommendedName>
        <fullName evidence="3">histidine kinase</fullName>
        <ecNumber evidence="3">2.7.13.3</ecNumber>
    </recommendedName>
</protein>
<dbReference type="EMBL" id="ANHY01000005">
    <property type="protein sequence ID" value="EKV31836.1"/>
    <property type="molecule type" value="Genomic_DNA"/>
</dbReference>
<gene>
    <name evidence="16" type="ORF">C882_3588</name>
</gene>
<evidence type="ECO:0000259" key="15">
    <source>
        <dbReference type="PROSITE" id="PS50113"/>
    </source>
</evidence>
<dbReference type="InterPro" id="IPR003661">
    <property type="entry name" value="HisK_dim/P_dom"/>
</dbReference>
<evidence type="ECO:0000256" key="6">
    <source>
        <dbReference type="ARBA" id="ARBA00022679"/>
    </source>
</evidence>
<dbReference type="OrthoDB" id="8477265at2"/>
<keyword evidence="12" id="KW-1133">Transmembrane helix</keyword>
<dbReference type="Pfam" id="PF00512">
    <property type="entry name" value="HisKA"/>
    <property type="match status" value="1"/>
</dbReference>
<dbReference type="AlphaFoldDB" id="K9HUA9"/>
<dbReference type="SUPFAM" id="SSF55785">
    <property type="entry name" value="PYP-like sensor domain (PAS domain)"/>
    <property type="match status" value="2"/>
</dbReference>
<dbReference type="NCBIfam" id="TIGR00229">
    <property type="entry name" value="sensory_box"/>
    <property type="match status" value="1"/>
</dbReference>
<evidence type="ECO:0000256" key="8">
    <source>
        <dbReference type="ARBA" id="ARBA00022777"/>
    </source>
</evidence>
<keyword evidence="12" id="KW-0812">Transmembrane</keyword>
<accession>K9HUA9</accession>
<evidence type="ECO:0000313" key="16">
    <source>
        <dbReference type="EMBL" id="EKV31836.1"/>
    </source>
</evidence>
<dbReference type="InterPro" id="IPR005467">
    <property type="entry name" value="His_kinase_dom"/>
</dbReference>
<dbReference type="CDD" id="cd16922">
    <property type="entry name" value="HATPase_EvgS-ArcB-TorS-like"/>
    <property type="match status" value="1"/>
</dbReference>
<dbReference type="Gene3D" id="1.10.287.130">
    <property type="match status" value="1"/>
</dbReference>
<dbReference type="Pfam" id="PF02518">
    <property type="entry name" value="HATPase_c"/>
    <property type="match status" value="1"/>
</dbReference>
<dbReference type="EC" id="2.7.13.3" evidence="3"/>
<evidence type="ECO:0000256" key="11">
    <source>
        <dbReference type="ARBA" id="ARBA00023136"/>
    </source>
</evidence>
<evidence type="ECO:0000256" key="5">
    <source>
        <dbReference type="ARBA" id="ARBA00022553"/>
    </source>
</evidence>
<dbReference type="InterPro" id="IPR001610">
    <property type="entry name" value="PAC"/>
</dbReference>
<feature type="transmembrane region" description="Helical" evidence="12">
    <location>
        <begin position="25"/>
        <end position="48"/>
    </location>
</feature>
<dbReference type="Gene3D" id="3.30.450.20">
    <property type="entry name" value="PAS domain"/>
    <property type="match status" value="2"/>
</dbReference>
<evidence type="ECO:0000256" key="9">
    <source>
        <dbReference type="ARBA" id="ARBA00022840"/>
    </source>
</evidence>
<dbReference type="SUPFAM" id="SSF47384">
    <property type="entry name" value="Homodimeric domain of signal transducing histidine kinase"/>
    <property type="match status" value="1"/>
</dbReference>
<dbReference type="Proteomes" id="UP000009881">
    <property type="component" value="Unassembled WGS sequence"/>
</dbReference>
<comment type="caution">
    <text evidence="16">The sequence shown here is derived from an EMBL/GenBank/DDBJ whole genome shotgun (WGS) entry which is preliminary data.</text>
</comment>
<dbReference type="FunFam" id="3.30.565.10:FF:000023">
    <property type="entry name" value="PAS domain-containing sensor histidine kinase"/>
    <property type="match status" value="1"/>
</dbReference>
<dbReference type="SMART" id="SM00091">
    <property type="entry name" value="PAS"/>
    <property type="match status" value="2"/>
</dbReference>
<dbReference type="SMART" id="SM00387">
    <property type="entry name" value="HATPase_c"/>
    <property type="match status" value="1"/>
</dbReference>
<evidence type="ECO:0000256" key="12">
    <source>
        <dbReference type="SAM" id="Phobius"/>
    </source>
</evidence>
<keyword evidence="5" id="KW-0597">Phosphoprotein</keyword>
<dbReference type="GO" id="GO:0005886">
    <property type="term" value="C:plasma membrane"/>
    <property type="evidence" value="ECO:0007669"/>
    <property type="project" value="UniProtKB-SubCell"/>
</dbReference>
<dbReference type="PANTHER" id="PTHR43047">
    <property type="entry name" value="TWO-COMPONENT HISTIDINE PROTEIN KINASE"/>
    <property type="match status" value="1"/>
</dbReference>
<keyword evidence="8" id="KW-0418">Kinase</keyword>
<feature type="domain" description="PAC" evidence="15">
    <location>
        <begin position="408"/>
        <end position="462"/>
    </location>
</feature>
<dbReference type="SUPFAM" id="SSF55874">
    <property type="entry name" value="ATPase domain of HSP90 chaperone/DNA topoisomerase II/histidine kinase"/>
    <property type="match status" value="1"/>
</dbReference>
<dbReference type="PRINTS" id="PR00344">
    <property type="entry name" value="BCTRLSENSOR"/>
</dbReference>